<comment type="caution">
    <text evidence="1">The sequence shown here is derived from an EMBL/GenBank/DDBJ whole genome shotgun (WGS) entry which is preliminary data.</text>
</comment>
<dbReference type="InterPro" id="IPR016776">
    <property type="entry name" value="ApeP-like_dehydratase"/>
</dbReference>
<evidence type="ECO:0008006" key="3">
    <source>
        <dbReference type="Google" id="ProtNLM"/>
    </source>
</evidence>
<accession>A0AA94LLN6</accession>
<dbReference type="Pfam" id="PF22817">
    <property type="entry name" value="ApeP-like"/>
    <property type="match status" value="1"/>
</dbReference>
<evidence type="ECO:0000313" key="1">
    <source>
        <dbReference type="EMBL" id="SNS08134.1"/>
    </source>
</evidence>
<dbReference type="InterPro" id="IPR029069">
    <property type="entry name" value="HotDog_dom_sf"/>
</dbReference>
<dbReference type="Gene3D" id="3.10.129.10">
    <property type="entry name" value="Hotdog Thioesterase"/>
    <property type="match status" value="1"/>
</dbReference>
<protein>
    <recommendedName>
        <fullName evidence="3">Pseudouridylate synthase</fullName>
    </recommendedName>
</protein>
<sequence length="167" mass="18528">MISGHVKLMIKKMVIFDVENPSEEELRAIDVHVLLPQQEPFVMIGTLVHFDKTLTVTETEVQKSNIFVDDDCFSASGLMENIAQTCAARIGYVNKYILKKGIQLGFIGAVRNFEVIDLPHVGDVITTRVEVKEEVFGMTLAEASITCGDKVLVTSEIKIAVKEQEDA</sequence>
<proteinExistence type="predicted"/>
<name>A0AA94LLN6_9BACT</name>
<organism evidence="1 2">
    <name type="scientific">Prevotella jejuni</name>
    <dbReference type="NCBI Taxonomy" id="1177574"/>
    <lineage>
        <taxon>Bacteria</taxon>
        <taxon>Pseudomonadati</taxon>
        <taxon>Bacteroidota</taxon>
        <taxon>Bacteroidia</taxon>
        <taxon>Bacteroidales</taxon>
        <taxon>Prevotellaceae</taxon>
        <taxon>Prevotella</taxon>
    </lineage>
</organism>
<reference evidence="1 2" key="1">
    <citation type="submission" date="2017-06" db="EMBL/GenBank/DDBJ databases">
        <authorList>
            <person name="Varghese N."/>
            <person name="Submissions S."/>
        </authorList>
    </citation>
    <scope>NUCLEOTIDE SEQUENCE [LARGE SCALE GENOMIC DNA]</scope>
    <source>
        <strain evidence="1 2">DSM 26989</strain>
    </source>
</reference>
<dbReference type="EMBL" id="FZNZ01000037">
    <property type="protein sequence ID" value="SNS08134.1"/>
    <property type="molecule type" value="Genomic_DNA"/>
</dbReference>
<keyword evidence="2" id="KW-1185">Reference proteome</keyword>
<dbReference type="SUPFAM" id="SSF54637">
    <property type="entry name" value="Thioesterase/thiol ester dehydrase-isomerase"/>
    <property type="match status" value="1"/>
</dbReference>
<gene>
    <name evidence="1" type="ORF">SAMN06265364_13722</name>
</gene>
<evidence type="ECO:0000313" key="2">
    <source>
        <dbReference type="Proteomes" id="UP000198427"/>
    </source>
</evidence>
<dbReference type="Proteomes" id="UP000198427">
    <property type="component" value="Unassembled WGS sequence"/>
</dbReference>
<dbReference type="AlphaFoldDB" id="A0AA94LLN6"/>